<reference evidence="3" key="1">
    <citation type="submission" date="2021-01" db="EMBL/GenBank/DDBJ databases">
        <title>Caligus Genome Assembly.</title>
        <authorList>
            <person name="Gallardo-Escarate C."/>
        </authorList>
    </citation>
    <scope>NUCLEOTIDE SEQUENCE [LARGE SCALE GENOMIC DNA]</scope>
</reference>
<feature type="non-terminal residue" evidence="2">
    <location>
        <position position="1"/>
    </location>
</feature>
<dbReference type="Proteomes" id="UP000595437">
    <property type="component" value="Chromosome 7"/>
</dbReference>
<dbReference type="OrthoDB" id="6099906at2759"/>
<gene>
    <name evidence="2" type="ORF">FKW44_011961</name>
</gene>
<dbReference type="AlphaFoldDB" id="A0A7T8HIQ1"/>
<dbReference type="EMBL" id="CP045896">
    <property type="protein sequence ID" value="QQP50824.1"/>
    <property type="molecule type" value="Genomic_DNA"/>
</dbReference>
<feature type="region of interest" description="Disordered" evidence="1">
    <location>
        <begin position="197"/>
        <end position="247"/>
    </location>
</feature>
<feature type="non-terminal residue" evidence="2">
    <location>
        <position position="247"/>
    </location>
</feature>
<feature type="region of interest" description="Disordered" evidence="1">
    <location>
        <begin position="69"/>
        <end position="125"/>
    </location>
</feature>
<evidence type="ECO:0000313" key="2">
    <source>
        <dbReference type="EMBL" id="QQP50824.1"/>
    </source>
</evidence>
<keyword evidence="3" id="KW-1185">Reference proteome</keyword>
<feature type="compositionally biased region" description="Polar residues" evidence="1">
    <location>
        <begin position="77"/>
        <end position="89"/>
    </location>
</feature>
<accession>A0A7T8HIQ1</accession>
<organism evidence="2 3">
    <name type="scientific">Caligus rogercresseyi</name>
    <name type="common">Sea louse</name>
    <dbReference type="NCBI Taxonomy" id="217165"/>
    <lineage>
        <taxon>Eukaryota</taxon>
        <taxon>Metazoa</taxon>
        <taxon>Ecdysozoa</taxon>
        <taxon>Arthropoda</taxon>
        <taxon>Crustacea</taxon>
        <taxon>Multicrustacea</taxon>
        <taxon>Hexanauplia</taxon>
        <taxon>Copepoda</taxon>
        <taxon>Siphonostomatoida</taxon>
        <taxon>Caligidae</taxon>
        <taxon>Caligus</taxon>
    </lineage>
</organism>
<proteinExistence type="predicted"/>
<evidence type="ECO:0000256" key="1">
    <source>
        <dbReference type="SAM" id="MobiDB-lite"/>
    </source>
</evidence>
<name>A0A7T8HIQ1_CALRO</name>
<protein>
    <submittedName>
        <fullName evidence="2">Uncharacterized protein</fullName>
    </submittedName>
</protein>
<evidence type="ECO:0000313" key="3">
    <source>
        <dbReference type="Proteomes" id="UP000595437"/>
    </source>
</evidence>
<sequence length="247" mass="27018">RDLLGKRTMDFKVTYLDAGLTSAYFSDSEISNGTPSANGALANHHQTPPTTTTKIAKRYKTHLREFLSSCRGKRKNSQSSGANHSNTNGPPLGSEGVYTGDPYAYSPGSGATPSHPPHQLNHGHYADYVQTPPAAAAAAYPSLYSAYLASYRSLTTYYPEYANAASYIAGNSYLADPSARNSLASLQYDQFNRYFDDKETKYSFPGTPQEAPENSEPRDNNKPPRKSPRNSSKNSIPYDYSKDPSNS</sequence>